<dbReference type="EMBL" id="JAQQAL010000041">
    <property type="protein sequence ID" value="MDC7228180.1"/>
    <property type="molecule type" value="Genomic_DNA"/>
</dbReference>
<reference evidence="3 4" key="1">
    <citation type="submission" date="2022-12" db="EMBL/GenBank/DDBJ databases">
        <title>Metagenome assembled genome from gulf of manar.</title>
        <authorList>
            <person name="Kohli P."/>
            <person name="Pk S."/>
            <person name="Venkata Ramana C."/>
            <person name="Sasikala C."/>
        </authorList>
    </citation>
    <scope>NUCLEOTIDE SEQUENCE [LARGE SCALE GENOMIC DNA]</scope>
    <source>
        <strain evidence="3">JB008</strain>
    </source>
</reference>
<gene>
    <name evidence="3" type="ORF">PQJ61_15565</name>
</gene>
<keyword evidence="1" id="KW-0732">Signal</keyword>
<dbReference type="InterPro" id="IPR016187">
    <property type="entry name" value="CTDL_fold"/>
</dbReference>
<name>A0AAJ1IJ44_9SPIO</name>
<feature type="domain" description="Sulfatase-modifying factor enzyme-like" evidence="2">
    <location>
        <begin position="226"/>
        <end position="480"/>
    </location>
</feature>
<dbReference type="InterPro" id="IPR051043">
    <property type="entry name" value="Sulfatase_Mod_Factor_Kinase"/>
</dbReference>
<proteinExistence type="predicted"/>
<evidence type="ECO:0000313" key="3">
    <source>
        <dbReference type="EMBL" id="MDC7228180.1"/>
    </source>
</evidence>
<dbReference type="PROSITE" id="PS51257">
    <property type="entry name" value="PROKAR_LIPOPROTEIN"/>
    <property type="match status" value="1"/>
</dbReference>
<dbReference type="Gene3D" id="2.60.40.10">
    <property type="entry name" value="Immunoglobulins"/>
    <property type="match status" value="2"/>
</dbReference>
<organism evidence="3 4">
    <name type="scientific">Candidatus Thalassospirochaeta sargassi</name>
    <dbReference type="NCBI Taxonomy" id="3119039"/>
    <lineage>
        <taxon>Bacteria</taxon>
        <taxon>Pseudomonadati</taxon>
        <taxon>Spirochaetota</taxon>
        <taxon>Spirochaetia</taxon>
        <taxon>Spirochaetales</taxon>
        <taxon>Spirochaetaceae</taxon>
        <taxon>Candidatus Thalassospirochaeta</taxon>
    </lineage>
</organism>
<evidence type="ECO:0000256" key="1">
    <source>
        <dbReference type="SAM" id="SignalP"/>
    </source>
</evidence>
<dbReference type="InterPro" id="IPR005532">
    <property type="entry name" value="SUMF_dom"/>
</dbReference>
<feature type="signal peptide" evidence="1">
    <location>
        <begin position="1"/>
        <end position="21"/>
    </location>
</feature>
<comment type="caution">
    <text evidence="3">The sequence shown here is derived from an EMBL/GenBank/DDBJ whole genome shotgun (WGS) entry which is preliminary data.</text>
</comment>
<dbReference type="PANTHER" id="PTHR23150:SF19">
    <property type="entry name" value="FORMYLGLYCINE-GENERATING ENZYME"/>
    <property type="match status" value="1"/>
</dbReference>
<evidence type="ECO:0000313" key="4">
    <source>
        <dbReference type="Proteomes" id="UP001221217"/>
    </source>
</evidence>
<protein>
    <submittedName>
        <fullName evidence="3">SUMF1/EgtB/PvdO family nonheme iron enzyme</fullName>
    </submittedName>
</protein>
<dbReference type="Proteomes" id="UP001221217">
    <property type="component" value="Unassembled WGS sequence"/>
</dbReference>
<dbReference type="PANTHER" id="PTHR23150">
    <property type="entry name" value="SULFATASE MODIFYING FACTOR 1, 2"/>
    <property type="match status" value="1"/>
</dbReference>
<dbReference type="GO" id="GO:0120147">
    <property type="term" value="F:formylglycine-generating oxidase activity"/>
    <property type="evidence" value="ECO:0007669"/>
    <property type="project" value="TreeGrafter"/>
</dbReference>
<dbReference type="AlphaFoldDB" id="A0AAJ1IJ44"/>
<feature type="chain" id="PRO_5042486896" evidence="1">
    <location>
        <begin position="22"/>
        <end position="483"/>
    </location>
</feature>
<sequence length="483" mass="54421">MKISYLRFFLLLILATSCSYEYFNPVDVESPEYQGFLTTEDKDNIALIPDDETCWCIFRSNIIFDATAYQLQISNIEDFSGELLFNKDDFDSNVMVPLHDFIVGEIYYYRVRALKDGSWGVWSDIGEVSFVNIITNAVPAEGDSYLDRTPEFSWDAVDGADYYEIQTADTKSELDTAVSKIVFLNNFTPNEALAVDQLHYWRVRVVNSEGQVSAWSLGSFNIEEIELVPVSGGSFIMGDEEWASPLHEVTVSGFEIGKYEITWEQWSEVYEWAIANGYNFQNSGSYYSFDFNFYNGLPAKWINWRDAVVWCNALSEFTGLEPSYTYDGAVVTDSSDDGGFVCDNSECNWSGEGYRLPTEAEWEFAARGGGYDTDGLYAGSNDVYTVAWYGGNSSDGSHPVGGKEPNELGIYDMSGNVEEFCWDWYDFYSDSPQTDPIGAESGSGRIIRGGSAWDATENLRVGMRNYSPTYNEVQMGGIRVCRN</sequence>
<evidence type="ECO:0000259" key="2">
    <source>
        <dbReference type="Pfam" id="PF03781"/>
    </source>
</evidence>
<dbReference type="InterPro" id="IPR013783">
    <property type="entry name" value="Ig-like_fold"/>
</dbReference>
<dbReference type="Gene3D" id="3.90.1580.10">
    <property type="entry name" value="paralog of FGE (formylglycine-generating enzyme)"/>
    <property type="match status" value="1"/>
</dbReference>
<dbReference type="SUPFAM" id="SSF56436">
    <property type="entry name" value="C-type lectin-like"/>
    <property type="match status" value="1"/>
</dbReference>
<accession>A0AAJ1IJ44</accession>
<dbReference type="Pfam" id="PF03781">
    <property type="entry name" value="FGE-sulfatase"/>
    <property type="match status" value="1"/>
</dbReference>
<dbReference type="InterPro" id="IPR042095">
    <property type="entry name" value="SUMF_sf"/>
</dbReference>